<keyword evidence="5 9" id="KW-0443">Lipid metabolism</keyword>
<evidence type="ECO:0000313" key="12">
    <source>
        <dbReference type="Proteomes" id="UP000198571"/>
    </source>
</evidence>
<dbReference type="InterPro" id="IPR036388">
    <property type="entry name" value="WH-like_DNA-bd_sf"/>
</dbReference>
<feature type="domain" description="Thioesterase" evidence="10">
    <location>
        <begin position="115"/>
        <end position="168"/>
    </location>
</feature>
<dbReference type="STRING" id="1601833.SAMN05518684_102305"/>
<dbReference type="InterPro" id="IPR006683">
    <property type="entry name" value="Thioestr_dom"/>
</dbReference>
<evidence type="ECO:0000256" key="5">
    <source>
        <dbReference type="ARBA" id="ARBA00023098"/>
    </source>
</evidence>
<evidence type="ECO:0000256" key="4">
    <source>
        <dbReference type="ARBA" id="ARBA00023015"/>
    </source>
</evidence>
<dbReference type="Gene3D" id="3.10.129.10">
    <property type="entry name" value="Hotdog Thioesterase"/>
    <property type="match status" value="1"/>
</dbReference>
<evidence type="ECO:0000256" key="3">
    <source>
        <dbReference type="ARBA" id="ARBA00022832"/>
    </source>
</evidence>
<dbReference type="InterPro" id="IPR029069">
    <property type="entry name" value="HotDog_dom_sf"/>
</dbReference>
<reference evidence="12" key="1">
    <citation type="submission" date="2016-10" db="EMBL/GenBank/DDBJ databases">
        <authorList>
            <person name="Varghese N."/>
            <person name="Submissions S."/>
        </authorList>
    </citation>
    <scope>NUCLEOTIDE SEQUENCE [LARGE SCALE GENOMIC DNA]</scope>
    <source>
        <strain evidence="12">S9</strain>
    </source>
</reference>
<keyword evidence="6 9" id="KW-0238">DNA-binding</keyword>
<dbReference type="GO" id="GO:0045892">
    <property type="term" value="P:negative regulation of DNA-templated transcription"/>
    <property type="evidence" value="ECO:0007669"/>
    <property type="project" value="UniProtKB-UniRule"/>
</dbReference>
<comment type="function">
    <text evidence="9">Transcriptional factor involved in regulation of membrane lipid biosynthesis by repressing genes involved in fatty acid and phospholipid metabolism.</text>
</comment>
<evidence type="ECO:0000256" key="6">
    <source>
        <dbReference type="ARBA" id="ARBA00023125"/>
    </source>
</evidence>
<evidence type="ECO:0000259" key="10">
    <source>
        <dbReference type="Pfam" id="PF03061"/>
    </source>
</evidence>
<keyword evidence="7 9" id="KW-0275">Fatty acid biosynthesis</keyword>
<keyword evidence="12" id="KW-1185">Reference proteome</keyword>
<dbReference type="InterPro" id="IPR017275">
    <property type="entry name" value="Transcription_factor_FapR"/>
</dbReference>
<protein>
    <recommendedName>
        <fullName evidence="9">Transcription factor FapR</fullName>
    </recommendedName>
    <alternativeName>
        <fullName evidence="9">Fatty acid and phospholipid biosynthesis regulator</fullName>
    </alternativeName>
</protein>
<evidence type="ECO:0000256" key="8">
    <source>
        <dbReference type="ARBA" id="ARBA00023163"/>
    </source>
</evidence>
<evidence type="ECO:0000256" key="2">
    <source>
        <dbReference type="ARBA" id="ARBA00022516"/>
    </source>
</evidence>
<dbReference type="GO" id="GO:0003700">
    <property type="term" value="F:DNA-binding transcription factor activity"/>
    <property type="evidence" value="ECO:0007669"/>
    <property type="project" value="UniProtKB-UniRule"/>
</dbReference>
<dbReference type="AlphaFoldDB" id="A0A1H9QR25"/>
<dbReference type="OrthoDB" id="1706183at2"/>
<dbReference type="PIRSF" id="PIRSF037733">
    <property type="entry name" value="Transcription_factor_FapR"/>
    <property type="match status" value="1"/>
</dbReference>
<organism evidence="11 12">
    <name type="scientific">Salipaludibacillus aurantiacus</name>
    <dbReference type="NCBI Taxonomy" id="1601833"/>
    <lineage>
        <taxon>Bacteria</taxon>
        <taxon>Bacillati</taxon>
        <taxon>Bacillota</taxon>
        <taxon>Bacilli</taxon>
        <taxon>Bacillales</taxon>
        <taxon>Bacillaceae</taxon>
    </lineage>
</organism>
<dbReference type="GO" id="GO:0045717">
    <property type="term" value="P:negative regulation of fatty acid biosynthetic process"/>
    <property type="evidence" value="ECO:0007669"/>
    <property type="project" value="UniProtKB-UniRule"/>
</dbReference>
<dbReference type="CDD" id="cd03440">
    <property type="entry name" value="hot_dog"/>
    <property type="match status" value="1"/>
</dbReference>
<dbReference type="Proteomes" id="UP000198571">
    <property type="component" value="Unassembled WGS sequence"/>
</dbReference>
<proteinExistence type="inferred from homology"/>
<keyword evidence="3 9" id="KW-0276">Fatty acid metabolism</keyword>
<keyword evidence="1 9" id="KW-0678">Repressor</keyword>
<dbReference type="GO" id="GO:0003677">
    <property type="term" value="F:DNA binding"/>
    <property type="evidence" value="ECO:0007669"/>
    <property type="project" value="UniProtKB-KW"/>
</dbReference>
<evidence type="ECO:0000256" key="9">
    <source>
        <dbReference type="HAMAP-Rule" id="MF_01814"/>
    </source>
</evidence>
<accession>A0A1H9QR25</accession>
<dbReference type="HAMAP" id="MF_01814">
    <property type="entry name" value="Transcrip_fact_FapR"/>
    <property type="match status" value="1"/>
</dbReference>
<dbReference type="Gene3D" id="1.10.10.10">
    <property type="entry name" value="Winged helix-like DNA-binding domain superfamily/Winged helix DNA-binding domain"/>
    <property type="match status" value="1"/>
</dbReference>
<evidence type="ECO:0000256" key="7">
    <source>
        <dbReference type="ARBA" id="ARBA00023160"/>
    </source>
</evidence>
<dbReference type="NCBIfam" id="NF003359">
    <property type="entry name" value="PRK04424.1"/>
    <property type="match status" value="1"/>
</dbReference>
<dbReference type="GO" id="GO:0006633">
    <property type="term" value="P:fatty acid biosynthetic process"/>
    <property type="evidence" value="ECO:0007669"/>
    <property type="project" value="UniProtKB-KW"/>
</dbReference>
<dbReference type="EMBL" id="FOGT01000002">
    <property type="protein sequence ID" value="SER62193.1"/>
    <property type="molecule type" value="Genomic_DNA"/>
</dbReference>
<keyword evidence="8 9" id="KW-0804">Transcription</keyword>
<keyword evidence="2 9" id="KW-0444">Lipid biosynthesis</keyword>
<gene>
    <name evidence="9" type="primary">fapR</name>
    <name evidence="11" type="ORF">SAMN05518684_102305</name>
</gene>
<dbReference type="Pfam" id="PF03061">
    <property type="entry name" value="4HBT"/>
    <property type="match status" value="1"/>
</dbReference>
<comment type="similarity">
    <text evidence="9">Belongs to the FapR family.</text>
</comment>
<evidence type="ECO:0000313" key="11">
    <source>
        <dbReference type="EMBL" id="SER62193.1"/>
    </source>
</evidence>
<evidence type="ECO:0000256" key="1">
    <source>
        <dbReference type="ARBA" id="ARBA00022491"/>
    </source>
</evidence>
<name>A0A1H9QR25_9BACI</name>
<dbReference type="RefSeq" id="WP_093047628.1">
    <property type="nucleotide sequence ID" value="NZ_FOGT01000002.1"/>
</dbReference>
<dbReference type="SUPFAM" id="SSF54637">
    <property type="entry name" value="Thioesterase/thiol ester dehydrase-isomerase"/>
    <property type="match status" value="1"/>
</dbReference>
<keyword evidence="4 9" id="KW-0805">Transcription regulation</keyword>
<sequence>MKLSKRQRQPLLKEKIEENPFITDDTLAEEFKVSVQTIRLDRLELNIPEVRERIKHVAKQQYDTVKALPIEEVIGEVIDLELDKHAISILDIKNEHVFSRTGIARGHHLFAQANSLAVAVINDELALTASADVSFKSQVKVGERVVAKAKVTKIKDTRTIVEVQSYVEQVLVFKGTFSMFREEINAGEEAD</sequence>